<dbReference type="Proteomes" id="UP000428328">
    <property type="component" value="Chromosome"/>
</dbReference>
<name>A0A6I6J9N4_9BACT</name>
<gene>
    <name evidence="1" type="ORF">GM415_05070</name>
</gene>
<protein>
    <submittedName>
        <fullName evidence="1">Uncharacterized protein</fullName>
    </submittedName>
</protein>
<reference evidence="1 2" key="1">
    <citation type="submission" date="2019-11" db="EMBL/GenBank/DDBJ databases">
        <authorList>
            <person name="Zheng R.K."/>
            <person name="Sun C.M."/>
        </authorList>
    </citation>
    <scope>NUCLEOTIDE SEQUENCE [LARGE SCALE GENOMIC DNA]</scope>
    <source>
        <strain evidence="1 2">SRB007</strain>
    </source>
</reference>
<dbReference type="KEGG" id="psel:GM415_05070"/>
<evidence type="ECO:0000313" key="2">
    <source>
        <dbReference type="Proteomes" id="UP000428328"/>
    </source>
</evidence>
<evidence type="ECO:0000313" key="1">
    <source>
        <dbReference type="EMBL" id="QGY39516.1"/>
    </source>
</evidence>
<dbReference type="RefSeq" id="WP_158946742.1">
    <property type="nucleotide sequence ID" value="NZ_CP046400.1"/>
</dbReference>
<accession>A0A6I6J9N4</accession>
<dbReference type="AlphaFoldDB" id="A0A6I6J9N4"/>
<keyword evidence="2" id="KW-1185">Reference proteome</keyword>
<proteinExistence type="predicted"/>
<sequence>MSDHINELYDKNGNLIGALLTAEAWAHVREDVLKALGLAEKPEPEPMAEPISDWQTLQEYWDFDYPVDKDVACEHCGNATEDWEADNPRRFFLTSANLAGLVAFKCVKCQSRIIKRHFKDEILTECSPYQDEKDDTKEARY</sequence>
<dbReference type="EMBL" id="CP046400">
    <property type="protein sequence ID" value="QGY39516.1"/>
    <property type="molecule type" value="Genomic_DNA"/>
</dbReference>
<organism evidence="1 2">
    <name type="scientific">Pseudodesulfovibrio cashew</name>
    <dbReference type="NCBI Taxonomy" id="2678688"/>
    <lineage>
        <taxon>Bacteria</taxon>
        <taxon>Pseudomonadati</taxon>
        <taxon>Thermodesulfobacteriota</taxon>
        <taxon>Desulfovibrionia</taxon>
        <taxon>Desulfovibrionales</taxon>
        <taxon>Desulfovibrionaceae</taxon>
    </lineage>
</organism>